<gene>
    <name evidence="10" type="ORF">G6N76_22025</name>
</gene>
<proteinExistence type="inferred from homology"/>
<keyword evidence="3 8" id="KW-0813">Transport</keyword>
<reference evidence="10 11" key="1">
    <citation type="submission" date="2020-02" db="EMBL/GenBank/DDBJ databases">
        <title>Genome sequence of the type strain CCBAU10050 of Rhizobium daejeonense.</title>
        <authorList>
            <person name="Gao J."/>
            <person name="Sun J."/>
        </authorList>
    </citation>
    <scope>NUCLEOTIDE SEQUENCE [LARGE SCALE GENOMIC DNA]</scope>
    <source>
        <strain evidence="10 11">CCBAU10050</strain>
    </source>
</reference>
<evidence type="ECO:0000256" key="8">
    <source>
        <dbReference type="RuleBase" id="RU363032"/>
    </source>
</evidence>
<accession>A0A6M1SHU6</accession>
<evidence type="ECO:0000256" key="2">
    <source>
        <dbReference type="ARBA" id="ARBA00007069"/>
    </source>
</evidence>
<evidence type="ECO:0000256" key="4">
    <source>
        <dbReference type="ARBA" id="ARBA00022475"/>
    </source>
</evidence>
<dbReference type="PANTHER" id="PTHR42929">
    <property type="entry name" value="INNER MEMBRANE ABC TRANSPORTER PERMEASE PROTEIN YDCU-RELATED-RELATED"/>
    <property type="match status" value="1"/>
</dbReference>
<keyword evidence="5 8" id="KW-0812">Transmembrane</keyword>
<dbReference type="GO" id="GO:0005886">
    <property type="term" value="C:plasma membrane"/>
    <property type="evidence" value="ECO:0007669"/>
    <property type="project" value="UniProtKB-SubCell"/>
</dbReference>
<dbReference type="PANTHER" id="PTHR42929:SF5">
    <property type="entry name" value="ABC TRANSPORTER PERMEASE PROTEIN"/>
    <property type="match status" value="1"/>
</dbReference>
<evidence type="ECO:0000256" key="1">
    <source>
        <dbReference type="ARBA" id="ARBA00004651"/>
    </source>
</evidence>
<feature type="transmembrane region" description="Helical" evidence="8">
    <location>
        <begin position="12"/>
        <end position="38"/>
    </location>
</feature>
<dbReference type="AlphaFoldDB" id="A0A6M1SHU6"/>
<keyword evidence="7 8" id="KW-0472">Membrane</keyword>
<keyword evidence="11" id="KW-1185">Reference proteome</keyword>
<dbReference type="InterPro" id="IPR000515">
    <property type="entry name" value="MetI-like"/>
</dbReference>
<sequence>MTEAGFRRHAPLLLIAPAAILLFVFILLPYLTIVVMSFRTPGQGAPYGEGYTLANYIRFLSDSFYIGQTLNTLMIGFICTIVCLVLGFPVAWQLARGNSRFRGLAYGIVLSPLLVGIVIRSYGWTILLGNNGVINRTLMNLGIVDRPVGLMYNTLGIVVALSHVFLPFMILPIMNAIQGIDPSLESAARSLGASKATIFRRIILPLAMPGIQAGCILTFVLSLSAYVTPSLIGGSKVKTMAVSVVDALVDTFQWPFGSALALGLAVTGGLIVVAFSMATRMKWKAN</sequence>
<feature type="transmembrane region" description="Helical" evidence="8">
    <location>
        <begin position="252"/>
        <end position="275"/>
    </location>
</feature>
<feature type="transmembrane region" description="Helical" evidence="8">
    <location>
        <begin position="210"/>
        <end position="232"/>
    </location>
</feature>
<feature type="domain" description="ABC transmembrane type-1" evidence="9">
    <location>
        <begin position="69"/>
        <end position="277"/>
    </location>
</feature>
<dbReference type="SUPFAM" id="SSF161098">
    <property type="entry name" value="MetI-like"/>
    <property type="match status" value="1"/>
</dbReference>
<feature type="transmembrane region" description="Helical" evidence="8">
    <location>
        <begin position="104"/>
        <end position="129"/>
    </location>
</feature>
<organism evidence="10 11">
    <name type="scientific">Rhizobium daejeonense</name>
    <dbReference type="NCBI Taxonomy" id="240521"/>
    <lineage>
        <taxon>Bacteria</taxon>
        <taxon>Pseudomonadati</taxon>
        <taxon>Pseudomonadota</taxon>
        <taxon>Alphaproteobacteria</taxon>
        <taxon>Hyphomicrobiales</taxon>
        <taxon>Rhizobiaceae</taxon>
        <taxon>Rhizobium/Agrobacterium group</taxon>
        <taxon>Rhizobium</taxon>
    </lineage>
</organism>
<evidence type="ECO:0000256" key="7">
    <source>
        <dbReference type="ARBA" id="ARBA00023136"/>
    </source>
</evidence>
<comment type="caution">
    <text evidence="10">The sequence shown here is derived from an EMBL/GenBank/DDBJ whole genome shotgun (WGS) entry which is preliminary data.</text>
</comment>
<dbReference type="PROSITE" id="PS50928">
    <property type="entry name" value="ABC_TM1"/>
    <property type="match status" value="1"/>
</dbReference>
<feature type="transmembrane region" description="Helical" evidence="8">
    <location>
        <begin position="149"/>
        <end position="171"/>
    </location>
</feature>
<evidence type="ECO:0000313" key="10">
    <source>
        <dbReference type="EMBL" id="NGO66346.1"/>
    </source>
</evidence>
<comment type="subcellular location">
    <subcellularLocation>
        <location evidence="1 8">Cell membrane</location>
        <topology evidence="1 8">Multi-pass membrane protein</topology>
    </subcellularLocation>
</comment>
<feature type="transmembrane region" description="Helical" evidence="8">
    <location>
        <begin position="73"/>
        <end position="92"/>
    </location>
</feature>
<dbReference type="InterPro" id="IPR035906">
    <property type="entry name" value="MetI-like_sf"/>
</dbReference>
<dbReference type="Gene3D" id="1.10.3720.10">
    <property type="entry name" value="MetI-like"/>
    <property type="match status" value="1"/>
</dbReference>
<dbReference type="Proteomes" id="UP000477849">
    <property type="component" value="Unassembled WGS sequence"/>
</dbReference>
<comment type="similarity">
    <text evidence="2">Belongs to the binding-protein-dependent transport system permease family. CysTW subfamily.</text>
</comment>
<keyword evidence="4" id="KW-1003">Cell membrane</keyword>
<evidence type="ECO:0000256" key="6">
    <source>
        <dbReference type="ARBA" id="ARBA00022989"/>
    </source>
</evidence>
<evidence type="ECO:0000256" key="5">
    <source>
        <dbReference type="ARBA" id="ARBA00022692"/>
    </source>
</evidence>
<dbReference type="Pfam" id="PF00528">
    <property type="entry name" value="BPD_transp_1"/>
    <property type="match status" value="1"/>
</dbReference>
<name>A0A6M1SHU6_9HYPH</name>
<dbReference type="GO" id="GO:0055085">
    <property type="term" value="P:transmembrane transport"/>
    <property type="evidence" value="ECO:0007669"/>
    <property type="project" value="InterPro"/>
</dbReference>
<evidence type="ECO:0000259" key="9">
    <source>
        <dbReference type="PROSITE" id="PS50928"/>
    </source>
</evidence>
<dbReference type="RefSeq" id="WP_163901528.1">
    <property type="nucleotide sequence ID" value="NZ_CP048427.1"/>
</dbReference>
<evidence type="ECO:0000256" key="3">
    <source>
        <dbReference type="ARBA" id="ARBA00022448"/>
    </source>
</evidence>
<dbReference type="EMBL" id="JAAKZH010000010">
    <property type="protein sequence ID" value="NGO66346.1"/>
    <property type="molecule type" value="Genomic_DNA"/>
</dbReference>
<dbReference type="CDD" id="cd06261">
    <property type="entry name" value="TM_PBP2"/>
    <property type="match status" value="1"/>
</dbReference>
<protein>
    <submittedName>
        <fullName evidence="10">ABC transporter permease</fullName>
    </submittedName>
</protein>
<keyword evidence="6 8" id="KW-1133">Transmembrane helix</keyword>
<evidence type="ECO:0000313" key="11">
    <source>
        <dbReference type="Proteomes" id="UP000477849"/>
    </source>
</evidence>